<dbReference type="AlphaFoldDB" id="A0A8W7P3Y5"/>
<evidence type="ECO:0000256" key="2">
    <source>
        <dbReference type="SAM" id="MobiDB-lite"/>
    </source>
</evidence>
<keyword evidence="3" id="KW-1133">Transmembrane helix</keyword>
<feature type="compositionally biased region" description="Acidic residues" evidence="2">
    <location>
        <begin position="306"/>
        <end position="317"/>
    </location>
</feature>
<evidence type="ECO:0000259" key="4">
    <source>
        <dbReference type="Pfam" id="PF05118"/>
    </source>
</evidence>
<dbReference type="InterPro" id="IPR027443">
    <property type="entry name" value="IPNS-like_sf"/>
</dbReference>
<reference evidence="5" key="1">
    <citation type="submission" date="2022-08" db="UniProtKB">
        <authorList>
            <consortium name="EnsemblMetazoa"/>
        </authorList>
    </citation>
    <scope>IDENTIFICATION</scope>
</reference>
<dbReference type="PANTHER" id="PTHR12366:SF29">
    <property type="entry name" value="ASPARTYL BETA-HYDROXYLASE, ISOFORM L"/>
    <property type="match status" value="1"/>
</dbReference>
<feature type="compositionally biased region" description="Basic and acidic residues" evidence="2">
    <location>
        <begin position="17"/>
        <end position="27"/>
    </location>
</feature>
<feature type="region of interest" description="Disordered" evidence="2">
    <location>
        <begin position="626"/>
        <end position="839"/>
    </location>
</feature>
<dbReference type="InterPro" id="IPR007803">
    <property type="entry name" value="Asp/Arg/Pro-Hydrxlase"/>
</dbReference>
<organism evidence="5">
    <name type="scientific">Anopheles coluzzii</name>
    <name type="common">African malaria mosquito</name>
    <dbReference type="NCBI Taxonomy" id="1518534"/>
    <lineage>
        <taxon>Eukaryota</taxon>
        <taxon>Metazoa</taxon>
        <taxon>Ecdysozoa</taxon>
        <taxon>Arthropoda</taxon>
        <taxon>Hexapoda</taxon>
        <taxon>Insecta</taxon>
        <taxon>Pterygota</taxon>
        <taxon>Neoptera</taxon>
        <taxon>Endopterygota</taxon>
        <taxon>Diptera</taxon>
        <taxon>Nematocera</taxon>
        <taxon>Culicoidea</taxon>
        <taxon>Culicidae</taxon>
        <taxon>Anophelinae</taxon>
        <taxon>Anopheles</taxon>
    </lineage>
</organism>
<accession>A0A8W7P3Y5</accession>
<feature type="compositionally biased region" description="Basic and acidic residues" evidence="2">
    <location>
        <begin position="830"/>
        <end position="839"/>
    </location>
</feature>
<dbReference type="Pfam" id="PF05118">
    <property type="entry name" value="Asp_Arg_Hydrox"/>
    <property type="match status" value="1"/>
</dbReference>
<feature type="compositionally biased region" description="Acidic residues" evidence="2">
    <location>
        <begin position="327"/>
        <end position="354"/>
    </location>
</feature>
<dbReference type="Gene3D" id="2.60.120.330">
    <property type="entry name" value="B-lactam Antibiotic, Isopenicillin N Synthase, Chain"/>
    <property type="match status" value="1"/>
</dbReference>
<feature type="compositionally biased region" description="Low complexity" evidence="2">
    <location>
        <begin position="798"/>
        <end position="813"/>
    </location>
</feature>
<sequence length="1258" mass="141176">MSGDTQAKKRKDKKRKKDDEDTVKETTVHAPKQPSAGAAQAAKEPGDVQMHIQSDHGTGGHWCAKVVFFILLAGLGALIGLIIMENQGVSNEDTPLSESRYSEFFNGANDQTNAVDDDNNDDDDDDDKKNEEPVVGQNNDDDNDQDEDDDDDDDQNDKTEAEDETENELEDDNDDNDDEQDENDDDNDEDNNDNENAAAEQDDDDENEEDNNKNKRSNALNDNANQNVPTINEDTVQTSVPEPERNQVPVTTTVRSTEGVVTGDTLKDQMDELVRNYNKLAESLDVPKVEEVVDVPDTIAAQANEDANDDGDEEEILEVTRGSQPANDDDDDDVDDDDAAFSELVDNDGGEEEYLEKLRAEQQRRAAAEEERRAAAEPEEETSQKPTNQSDDKSNPKVDNVRSDGAVSANDNVAEQKNAPNVQTTATKTVLDDFVYAGPTEQQEEVIEGNVIIFDDNDDAERYSGDDYEYELDELEEAEEEAEPEEDAEEQLLIKQEQEIGAFVPITFEDFSSMYRAPAEPEAVPLQSHQEAALPVQPPPPSNERHSSKKTAKDSLLARSKPPKGAFNKLIYGLHKEPIVIPPDGTEQQQTGAAPVERGENVSAKGEAKTVLTALLAEIPSPPVERVHEHHLPKLVVPPAGTSPGRARTPSPSGQRAARERHVEFLLPERDQQPEFELDEPAGFELERSSPAGDNGSKENLFVPESTSEEDELEPNEYAEQYSEYAEEQDEEELVYEEEEELIDDIDSVLLNQYGSDEEEEPLTDDNIPPGGEDEEEASDVDDTDLMRRLEEKYGKLPATGSAASPAATPTGGNDEEDEATAAGWTKIPSRAEEADRSYQEELRRAEQQLDENKPQEALAAFDRILLRTPNSIDALIGRARSLDALAEQRRSNAMLTEAIAAYRKVIEHELSVDDGTLKTVAERCIDRMRFQGQHAQAIEVHNVLIRRFDNEPLYRNQLAVSYLYLNRLAEAKAVLHETLLRWINNGFALVHYGFVLKTLDQNMELAAQYLQEGIDTGHPGTQDGRFYFQLGDALQRLGRNSEALAVYRKGVQKKLFRSVYQRSLYNVDGLAARPYWTEEQTTYATELELIRAKWREVRDEGLKLLTGAGVFVNESENLRDRGDWKQLELFSRGVRVERNCARAPYTCRLVEQYFPAARTCKRGQVKFSVMHPGTHVWPHCGPTNCRVRAHLGLRVPPGTYIRVAEETRSWENGKWLIFDDSFEHEVWHNGTETRLVLIVDFWHPELTESQRRTLSPI</sequence>
<dbReference type="VEuPathDB" id="VectorBase:ACON2_036948"/>
<name>A0A8W7P3Y5_ANOCL</name>
<dbReference type="GO" id="GO:0062101">
    <property type="term" value="F:peptidyl-aspartic acid 3-dioxygenase activity"/>
    <property type="evidence" value="ECO:0007669"/>
    <property type="project" value="InterPro"/>
</dbReference>
<feature type="region of interest" description="Disordered" evidence="2">
    <location>
        <begin position="302"/>
        <end position="425"/>
    </location>
</feature>
<keyword evidence="3" id="KW-0812">Transmembrane</keyword>
<protein>
    <recommendedName>
        <fullName evidence="4">Aspartyl/asparaginy/proline hydroxylase domain-containing protein</fullName>
    </recommendedName>
</protein>
<dbReference type="PANTHER" id="PTHR12366">
    <property type="entry name" value="ASPARTYL/ASPARAGINYL BETA-HYDROXYLASE"/>
    <property type="match status" value="1"/>
</dbReference>
<feature type="compositionally biased region" description="Acidic residues" evidence="2">
    <location>
        <begin position="725"/>
        <end position="747"/>
    </location>
</feature>
<feature type="compositionally biased region" description="Basic and acidic residues" evidence="2">
    <location>
        <begin position="390"/>
        <end position="402"/>
    </location>
</feature>
<dbReference type="InterPro" id="IPR039038">
    <property type="entry name" value="ASPH"/>
</dbReference>
<proteinExistence type="inferred from homology"/>
<feature type="region of interest" description="Disordered" evidence="2">
    <location>
        <begin position="581"/>
        <end position="605"/>
    </location>
</feature>
<dbReference type="Proteomes" id="UP000075882">
    <property type="component" value="Unassembled WGS sequence"/>
</dbReference>
<comment type="similarity">
    <text evidence="1">Belongs to the aspartyl/asparaginyl beta-hydroxylase family.</text>
</comment>
<dbReference type="SUPFAM" id="SSF51197">
    <property type="entry name" value="Clavaminate synthase-like"/>
    <property type="match status" value="1"/>
</dbReference>
<feature type="compositionally biased region" description="Basic and acidic residues" evidence="2">
    <location>
        <begin position="785"/>
        <end position="795"/>
    </location>
</feature>
<feature type="compositionally biased region" description="Basic and acidic residues" evidence="2">
    <location>
        <begin position="657"/>
        <end position="673"/>
    </location>
</feature>
<evidence type="ECO:0000313" key="5">
    <source>
        <dbReference type="EnsemblMetazoa" id="ACOM025093-PA.1"/>
    </source>
</evidence>
<feature type="compositionally biased region" description="Acidic residues" evidence="2">
    <location>
        <begin position="139"/>
        <end position="193"/>
    </location>
</feature>
<feature type="domain" description="Aspartyl/asparaginy/proline hydroxylase" evidence="4">
    <location>
        <begin position="1093"/>
        <end position="1245"/>
    </location>
</feature>
<dbReference type="SMART" id="SM00028">
    <property type="entry name" value="TPR"/>
    <property type="match status" value="4"/>
</dbReference>
<evidence type="ECO:0000256" key="3">
    <source>
        <dbReference type="SAM" id="Phobius"/>
    </source>
</evidence>
<dbReference type="GO" id="GO:0005783">
    <property type="term" value="C:endoplasmic reticulum"/>
    <property type="evidence" value="ECO:0007669"/>
    <property type="project" value="TreeGrafter"/>
</dbReference>
<dbReference type="InterPro" id="IPR019734">
    <property type="entry name" value="TPR_rpt"/>
</dbReference>
<feature type="compositionally biased region" description="Basic and acidic residues" evidence="2">
    <location>
        <begin position="355"/>
        <end position="376"/>
    </location>
</feature>
<dbReference type="Gene3D" id="1.25.40.10">
    <property type="entry name" value="Tetratricopeptide repeat domain"/>
    <property type="match status" value="1"/>
</dbReference>
<feature type="compositionally biased region" description="Acidic residues" evidence="2">
    <location>
        <begin position="200"/>
        <end position="209"/>
    </location>
</feature>
<keyword evidence="3" id="KW-0472">Membrane</keyword>
<feature type="compositionally biased region" description="Acidic residues" evidence="2">
    <location>
        <begin position="115"/>
        <end position="126"/>
    </location>
</feature>
<evidence type="ECO:0000256" key="1">
    <source>
        <dbReference type="ARBA" id="ARBA00007730"/>
    </source>
</evidence>
<dbReference type="EnsemblMetazoa" id="ACOM025093-RA">
    <property type="protein sequence ID" value="ACOM025093-PA.1"/>
    <property type="gene ID" value="ACOM025093"/>
</dbReference>
<dbReference type="InterPro" id="IPR011990">
    <property type="entry name" value="TPR-like_helical_dom_sf"/>
</dbReference>
<feature type="region of interest" description="Disordered" evidence="2">
    <location>
        <begin position="1"/>
        <end position="53"/>
    </location>
</feature>
<feature type="compositionally biased region" description="Acidic residues" evidence="2">
    <location>
        <begin position="772"/>
        <end position="784"/>
    </location>
</feature>
<feature type="compositionally biased region" description="Acidic residues" evidence="2">
    <location>
        <begin position="707"/>
        <end position="717"/>
    </location>
</feature>
<feature type="region of interest" description="Disordered" evidence="2">
    <location>
        <begin position="519"/>
        <end position="564"/>
    </location>
</feature>
<feature type="region of interest" description="Disordered" evidence="2">
    <location>
        <begin position="106"/>
        <end position="257"/>
    </location>
</feature>
<dbReference type="SUPFAM" id="SSF48452">
    <property type="entry name" value="TPR-like"/>
    <property type="match status" value="1"/>
</dbReference>
<feature type="compositionally biased region" description="Polar residues" evidence="2">
    <location>
        <begin position="217"/>
        <end position="240"/>
    </location>
</feature>
<feature type="transmembrane region" description="Helical" evidence="3">
    <location>
        <begin position="62"/>
        <end position="84"/>
    </location>
</feature>
<feature type="compositionally biased region" description="Polar residues" evidence="2">
    <location>
        <begin position="409"/>
        <end position="425"/>
    </location>
</feature>